<comment type="subcellular location">
    <subcellularLocation>
        <location evidence="1">Nucleus</location>
    </subcellularLocation>
</comment>
<evidence type="ECO:0000313" key="7">
    <source>
        <dbReference type="EMBL" id="KAK4762029.1"/>
    </source>
</evidence>
<reference evidence="7 8" key="1">
    <citation type="journal article" date="2023" name="Hortic Res">
        <title>Pangenome of water caltrop reveals structural variations and asymmetric subgenome divergence after allopolyploidization.</title>
        <authorList>
            <person name="Zhang X."/>
            <person name="Chen Y."/>
            <person name="Wang L."/>
            <person name="Yuan Y."/>
            <person name="Fang M."/>
            <person name="Shi L."/>
            <person name="Lu R."/>
            <person name="Comes H.P."/>
            <person name="Ma Y."/>
            <person name="Chen Y."/>
            <person name="Huang G."/>
            <person name="Zhou Y."/>
            <person name="Zheng Z."/>
            <person name="Qiu Y."/>
        </authorList>
    </citation>
    <scope>NUCLEOTIDE SEQUENCE [LARGE SCALE GENOMIC DNA]</scope>
    <source>
        <tissue evidence="7">Roots</tissue>
    </source>
</reference>
<feature type="domain" description="WRKY" evidence="6">
    <location>
        <begin position="231"/>
        <end position="297"/>
    </location>
</feature>
<dbReference type="Pfam" id="PF03106">
    <property type="entry name" value="WRKY"/>
    <property type="match status" value="1"/>
</dbReference>
<dbReference type="Proteomes" id="UP001345219">
    <property type="component" value="Chromosome 23"/>
</dbReference>
<dbReference type="PROSITE" id="PS50811">
    <property type="entry name" value="WRKY"/>
    <property type="match status" value="1"/>
</dbReference>
<dbReference type="GO" id="GO:0005516">
    <property type="term" value="F:calmodulin binding"/>
    <property type="evidence" value="ECO:0007669"/>
    <property type="project" value="UniProtKB-ARBA"/>
</dbReference>
<dbReference type="InterPro" id="IPR003657">
    <property type="entry name" value="WRKY_dom"/>
</dbReference>
<proteinExistence type="predicted"/>
<dbReference type="AlphaFoldDB" id="A0AAN7KBV0"/>
<keyword evidence="3" id="KW-0238">DNA-binding</keyword>
<evidence type="ECO:0000256" key="2">
    <source>
        <dbReference type="ARBA" id="ARBA00023015"/>
    </source>
</evidence>
<evidence type="ECO:0000256" key="4">
    <source>
        <dbReference type="ARBA" id="ARBA00023163"/>
    </source>
</evidence>
<dbReference type="Gene3D" id="2.20.25.80">
    <property type="entry name" value="WRKY domain"/>
    <property type="match status" value="1"/>
</dbReference>
<dbReference type="GO" id="GO:0005634">
    <property type="term" value="C:nucleus"/>
    <property type="evidence" value="ECO:0007669"/>
    <property type="project" value="UniProtKB-SubCell"/>
</dbReference>
<evidence type="ECO:0000256" key="1">
    <source>
        <dbReference type="ARBA" id="ARBA00004123"/>
    </source>
</evidence>
<gene>
    <name evidence="7" type="ORF">SAY87_029913</name>
</gene>
<dbReference type="GO" id="GO:0003700">
    <property type="term" value="F:DNA-binding transcription factor activity"/>
    <property type="evidence" value="ECO:0007669"/>
    <property type="project" value="InterPro"/>
</dbReference>
<dbReference type="FunFam" id="2.20.25.80:FF:000004">
    <property type="entry name" value="WRKY transcription factor 65"/>
    <property type="match status" value="1"/>
</dbReference>
<keyword evidence="2" id="KW-0805">Transcription regulation</keyword>
<dbReference type="Pfam" id="PF10533">
    <property type="entry name" value="Plant_zn_clust"/>
    <property type="match status" value="1"/>
</dbReference>
<name>A0AAN7KBV0_9MYRT</name>
<dbReference type="SMART" id="SM00774">
    <property type="entry name" value="WRKY"/>
    <property type="match status" value="1"/>
</dbReference>
<keyword evidence="4" id="KW-0804">Transcription</keyword>
<dbReference type="EMBL" id="JAXIOK010000009">
    <property type="protein sequence ID" value="KAK4762029.1"/>
    <property type="molecule type" value="Genomic_DNA"/>
</dbReference>
<evidence type="ECO:0000259" key="6">
    <source>
        <dbReference type="PROSITE" id="PS50811"/>
    </source>
</evidence>
<evidence type="ECO:0000256" key="3">
    <source>
        <dbReference type="ARBA" id="ARBA00023125"/>
    </source>
</evidence>
<dbReference type="InterPro" id="IPR018872">
    <property type="entry name" value="Zn-cluster-dom"/>
</dbReference>
<dbReference type="GO" id="GO:0043565">
    <property type="term" value="F:sequence-specific DNA binding"/>
    <property type="evidence" value="ECO:0007669"/>
    <property type="project" value="InterPro"/>
</dbReference>
<keyword evidence="5" id="KW-0539">Nucleus</keyword>
<dbReference type="PANTHER" id="PTHR31282">
    <property type="entry name" value="WRKY TRANSCRIPTION FACTOR 21-RELATED"/>
    <property type="match status" value="1"/>
</dbReference>
<accession>A0AAN7KBV0</accession>
<comment type="caution">
    <text evidence="7">The sequence shown here is derived from an EMBL/GenBank/DDBJ whole genome shotgun (WGS) entry which is preliminary data.</text>
</comment>
<evidence type="ECO:0000313" key="8">
    <source>
        <dbReference type="Proteomes" id="UP001345219"/>
    </source>
</evidence>
<dbReference type="InterPro" id="IPR044810">
    <property type="entry name" value="WRKY_plant"/>
</dbReference>
<protein>
    <recommendedName>
        <fullName evidence="6">WRKY domain-containing protein</fullName>
    </recommendedName>
</protein>
<dbReference type="SUPFAM" id="SSF118290">
    <property type="entry name" value="WRKY DNA-binding domain"/>
    <property type="match status" value="1"/>
</dbReference>
<organism evidence="7 8">
    <name type="scientific">Trapa incisa</name>
    <dbReference type="NCBI Taxonomy" id="236973"/>
    <lineage>
        <taxon>Eukaryota</taxon>
        <taxon>Viridiplantae</taxon>
        <taxon>Streptophyta</taxon>
        <taxon>Embryophyta</taxon>
        <taxon>Tracheophyta</taxon>
        <taxon>Spermatophyta</taxon>
        <taxon>Magnoliopsida</taxon>
        <taxon>eudicotyledons</taxon>
        <taxon>Gunneridae</taxon>
        <taxon>Pentapetalae</taxon>
        <taxon>rosids</taxon>
        <taxon>malvids</taxon>
        <taxon>Myrtales</taxon>
        <taxon>Lythraceae</taxon>
        <taxon>Trapa</taxon>
    </lineage>
</organism>
<dbReference type="InterPro" id="IPR036576">
    <property type="entry name" value="WRKY_dom_sf"/>
</dbReference>
<evidence type="ECO:0000256" key="5">
    <source>
        <dbReference type="ARBA" id="ARBA00023242"/>
    </source>
</evidence>
<sequence length="321" mass="34942">MAVDLVKFPRMDDRRAIEEAASAGLKSMEHLIQILSSTASHSHHHFSCPSTSGGGGGQVDCHQLTDFTVSKFKQVISLLDRRGHARFRRAPAQKPARIEPVVVPVLDLNVEATDHEMEMEKPSVRLKKESFSLSQPVSSSATSSSFLSTITGDGSVSNGKTGLALAATTAPAFSAGKPPLSSCHRKKCQEHVLSVGGGRISSSASAGRCHCTKRRKHRVKRTIRVPAISSKNADIPPDEYSWRKYGQKPIKGSPFPRGYYKCSSVRGCPARKQVERAHDDPSMLIITYEGEHRHTGNPSSFTPLPEPKVPAVDLSLLFRPS</sequence>
<keyword evidence="8" id="KW-1185">Reference proteome</keyword>